<evidence type="ECO:0000313" key="1">
    <source>
        <dbReference type="EMBL" id="VAH84608.1"/>
    </source>
</evidence>
<reference evidence="1 2" key="1">
    <citation type="submission" date="2017-09" db="EMBL/GenBank/DDBJ databases">
        <authorList>
            <consortium name="International Durum Wheat Genome Sequencing Consortium (IDWGSC)"/>
            <person name="Milanesi L."/>
        </authorList>
    </citation>
    <scope>NUCLEOTIDE SEQUENCE [LARGE SCALE GENOMIC DNA]</scope>
    <source>
        <strain evidence="2">cv. Svevo</strain>
    </source>
</reference>
<keyword evidence="2" id="KW-1185">Reference proteome</keyword>
<sequence>MGLAAERLRCPSKWSDTRRPPQDIYTGPGVPHVSVTLLYKGHYDIIYPCAPCVEGSSQVTSQREHPAD</sequence>
<evidence type="ECO:0000313" key="2">
    <source>
        <dbReference type="Proteomes" id="UP000324705"/>
    </source>
</evidence>
<organism evidence="1 2">
    <name type="scientific">Triticum turgidum subsp. durum</name>
    <name type="common">Durum wheat</name>
    <name type="synonym">Triticum durum</name>
    <dbReference type="NCBI Taxonomy" id="4567"/>
    <lineage>
        <taxon>Eukaryota</taxon>
        <taxon>Viridiplantae</taxon>
        <taxon>Streptophyta</taxon>
        <taxon>Embryophyta</taxon>
        <taxon>Tracheophyta</taxon>
        <taxon>Spermatophyta</taxon>
        <taxon>Magnoliopsida</taxon>
        <taxon>Liliopsida</taxon>
        <taxon>Poales</taxon>
        <taxon>Poaceae</taxon>
        <taxon>BOP clade</taxon>
        <taxon>Pooideae</taxon>
        <taxon>Triticodae</taxon>
        <taxon>Triticeae</taxon>
        <taxon>Triticinae</taxon>
        <taxon>Triticum</taxon>
    </lineage>
</organism>
<dbReference type="Proteomes" id="UP000324705">
    <property type="component" value="Chromosome 3B"/>
</dbReference>
<dbReference type="EMBL" id="LT934116">
    <property type="protein sequence ID" value="VAH84608.1"/>
    <property type="molecule type" value="Genomic_DNA"/>
</dbReference>
<dbReference type="AlphaFoldDB" id="A0A9R1QVU1"/>
<name>A0A9R1QVU1_TRITD</name>
<protein>
    <submittedName>
        <fullName evidence="1">Uncharacterized protein</fullName>
    </submittedName>
</protein>
<accession>A0A9R1QVU1</accession>
<proteinExistence type="predicted"/>
<gene>
    <name evidence="1" type="ORF">TRITD_3Bv1G252110</name>
</gene>
<dbReference type="Gramene" id="TRITD3Bv1G252110.1">
    <property type="protein sequence ID" value="TRITD3Bv1G252110.1"/>
    <property type="gene ID" value="TRITD3Bv1G252110"/>
</dbReference>